<accession>S0EWQ0</accession>
<organism evidence="2 3">
    <name type="scientific">Chthonomonas calidirosea (strain DSM 23976 / ICMP 18418 / T49)</name>
    <dbReference type="NCBI Taxonomy" id="1303518"/>
    <lineage>
        <taxon>Bacteria</taxon>
        <taxon>Bacillati</taxon>
        <taxon>Armatimonadota</taxon>
        <taxon>Chthonomonadia</taxon>
        <taxon>Chthonomonadales</taxon>
        <taxon>Chthonomonadaceae</taxon>
        <taxon>Chthonomonas</taxon>
    </lineage>
</organism>
<sequence>MPIELILHKATTSEGQSYQDLKAYLSGLPNAVPEGDDFVFCDEEQGLYVVVQIGNLDGESFHPGPNPYQQCNAILIRIPNDPPNSLIEPLAEFAFNIARRFGWAVYERSHQTPIADEQSLAKRLSGLPVPLPVASSGCMGIFVLLLALLLLNNLMLSYH</sequence>
<dbReference type="Proteomes" id="UP000014227">
    <property type="component" value="Chromosome I"/>
</dbReference>
<name>S0EWQ0_CHTCT</name>
<reference evidence="3" key="1">
    <citation type="submission" date="2013-03" db="EMBL/GenBank/DDBJ databases">
        <title>Genome sequence of Chthonomonas calidirosea, the first sequenced genome from the Armatimonadetes phylum (formally candidate division OP10).</title>
        <authorList>
            <person name="Lee K.C.Y."/>
            <person name="Morgan X.C."/>
            <person name="Dunfield P.F."/>
            <person name="Tamas I."/>
            <person name="Houghton K.M."/>
            <person name="Vyssotski M."/>
            <person name="Ryan J.L.J."/>
            <person name="Lagutin K."/>
            <person name="McDonald I.R."/>
            <person name="Stott M.B."/>
        </authorList>
    </citation>
    <scope>NUCLEOTIDE SEQUENCE [LARGE SCALE GENOMIC DNA]</scope>
    <source>
        <strain evidence="3">DSM 23976 / ICMP 18418 / T49</strain>
    </source>
</reference>
<evidence type="ECO:0000256" key="1">
    <source>
        <dbReference type="SAM" id="Phobius"/>
    </source>
</evidence>
<protein>
    <submittedName>
        <fullName evidence="2">Uncharacterized protein</fullName>
    </submittedName>
</protein>
<dbReference type="AlphaFoldDB" id="S0EWQ0"/>
<keyword evidence="3" id="KW-1185">Reference proteome</keyword>
<proteinExistence type="predicted"/>
<keyword evidence="1" id="KW-1133">Transmembrane helix</keyword>
<keyword evidence="1" id="KW-0812">Transmembrane</keyword>
<evidence type="ECO:0000313" key="3">
    <source>
        <dbReference type="Proteomes" id="UP000014227"/>
    </source>
</evidence>
<feature type="transmembrane region" description="Helical" evidence="1">
    <location>
        <begin position="129"/>
        <end position="151"/>
    </location>
</feature>
<gene>
    <name evidence="2" type="ORF">CCALI_00331</name>
</gene>
<keyword evidence="1" id="KW-0472">Membrane</keyword>
<dbReference type="RefSeq" id="WP_016481731.1">
    <property type="nucleotide sequence ID" value="NC_021487.1"/>
</dbReference>
<dbReference type="KEGG" id="ccz:CCALI_00331"/>
<dbReference type="PATRIC" id="fig|1303518.3.peg.337"/>
<dbReference type="EMBL" id="HF951689">
    <property type="protein sequence ID" value="CCW34168.1"/>
    <property type="molecule type" value="Genomic_DNA"/>
</dbReference>
<dbReference type="HOGENOM" id="CLU_1657727_0_0_0"/>
<evidence type="ECO:0000313" key="2">
    <source>
        <dbReference type="EMBL" id="CCW34168.1"/>
    </source>
</evidence>
<dbReference type="InParanoid" id="S0EWQ0"/>